<dbReference type="AlphaFoldDB" id="A0A1Q9DR82"/>
<dbReference type="EMBL" id="LSRX01000425">
    <property type="protein sequence ID" value="OLP97644.1"/>
    <property type="molecule type" value="Genomic_DNA"/>
</dbReference>
<feature type="compositionally biased region" description="Low complexity" evidence="1">
    <location>
        <begin position="335"/>
        <end position="352"/>
    </location>
</feature>
<sequence length="432" mass="45577">MGHAVGEATRRAVEPVRRVTARPGSSPVAASSWEHVEVVLAEDAEVVSSLVLEQDSTFRAQVFSRSGEDAKLKPLEPEQPTLGPEREKAFGCWRPCGKGVELVLAEEVDLGLEELVILYRHRRGCLVAEETSLPDGLAQEYSRCAPESEAAGATLNSVPEACCSPRSEVYEDDFEDDSEPEHQQWKNGNGKLEHGSKPLAVELPLQTVLEVAAPVFVGLCLQGLVVFTIQAAGSASASADSPMNGSGALDASSSQVSASCNEMSIGMDYSVELSTELDEKCDFVEVVRPVAKRGLAGLGVAGTVGTIEEAAEEAEEPPRSGEKSETSGQPKEQVPAAPLESAPDALDALDALMPKGEAKKPDALDSLMSSKPDSRPGPAGPVLVPSPKAKESKSEKEDDEYADASFDGSMSVPESINEEASGSDAWGSEEDV</sequence>
<dbReference type="OrthoDB" id="442343at2759"/>
<feature type="compositionally biased region" description="Basic and acidic residues" evidence="1">
    <location>
        <begin position="316"/>
        <end position="325"/>
    </location>
</feature>
<dbReference type="Proteomes" id="UP000186817">
    <property type="component" value="Unassembled WGS sequence"/>
</dbReference>
<feature type="region of interest" description="Disordered" evidence="1">
    <location>
        <begin position="309"/>
        <end position="432"/>
    </location>
</feature>
<feature type="compositionally biased region" description="Acidic residues" evidence="1">
    <location>
        <begin position="170"/>
        <end position="179"/>
    </location>
</feature>
<evidence type="ECO:0000313" key="3">
    <source>
        <dbReference type="Proteomes" id="UP000186817"/>
    </source>
</evidence>
<gene>
    <name evidence="2" type="ORF">AK812_SmicGene19995</name>
</gene>
<name>A0A1Q9DR82_SYMMI</name>
<feature type="region of interest" description="Disordered" evidence="1">
    <location>
        <begin position="1"/>
        <end position="27"/>
    </location>
</feature>
<feature type="compositionally biased region" description="Basic and acidic residues" evidence="1">
    <location>
        <begin position="8"/>
        <end position="17"/>
    </location>
</feature>
<accession>A0A1Q9DR82</accession>
<proteinExistence type="predicted"/>
<feature type="region of interest" description="Disordered" evidence="1">
    <location>
        <begin position="169"/>
        <end position="191"/>
    </location>
</feature>
<protein>
    <submittedName>
        <fullName evidence="2">Uncharacterized protein</fullName>
    </submittedName>
</protein>
<organism evidence="2 3">
    <name type="scientific">Symbiodinium microadriaticum</name>
    <name type="common">Dinoflagellate</name>
    <name type="synonym">Zooxanthella microadriatica</name>
    <dbReference type="NCBI Taxonomy" id="2951"/>
    <lineage>
        <taxon>Eukaryota</taxon>
        <taxon>Sar</taxon>
        <taxon>Alveolata</taxon>
        <taxon>Dinophyceae</taxon>
        <taxon>Suessiales</taxon>
        <taxon>Symbiodiniaceae</taxon>
        <taxon>Symbiodinium</taxon>
    </lineage>
</organism>
<evidence type="ECO:0000313" key="2">
    <source>
        <dbReference type="EMBL" id="OLP97644.1"/>
    </source>
</evidence>
<comment type="caution">
    <text evidence="2">The sequence shown here is derived from an EMBL/GenBank/DDBJ whole genome shotgun (WGS) entry which is preliminary data.</text>
</comment>
<reference evidence="2 3" key="1">
    <citation type="submission" date="2016-02" db="EMBL/GenBank/DDBJ databases">
        <title>Genome analysis of coral dinoflagellate symbionts highlights evolutionary adaptations to a symbiotic lifestyle.</title>
        <authorList>
            <person name="Aranda M."/>
            <person name="Li Y."/>
            <person name="Liew Y.J."/>
            <person name="Baumgarten S."/>
            <person name="Simakov O."/>
            <person name="Wilson M."/>
            <person name="Piel J."/>
            <person name="Ashoor H."/>
            <person name="Bougouffa S."/>
            <person name="Bajic V.B."/>
            <person name="Ryu T."/>
            <person name="Ravasi T."/>
            <person name="Bayer T."/>
            <person name="Micklem G."/>
            <person name="Kim H."/>
            <person name="Bhak J."/>
            <person name="Lajeunesse T.C."/>
            <person name="Voolstra C.R."/>
        </authorList>
    </citation>
    <scope>NUCLEOTIDE SEQUENCE [LARGE SCALE GENOMIC DNA]</scope>
    <source>
        <strain evidence="2 3">CCMP2467</strain>
    </source>
</reference>
<evidence type="ECO:0000256" key="1">
    <source>
        <dbReference type="SAM" id="MobiDB-lite"/>
    </source>
</evidence>
<keyword evidence="3" id="KW-1185">Reference proteome</keyword>